<dbReference type="Proteomes" id="UP000592180">
    <property type="component" value="Unassembled WGS sequence"/>
</dbReference>
<dbReference type="EMBL" id="JACHLE010000001">
    <property type="protein sequence ID" value="MBB4805730.1"/>
    <property type="molecule type" value="Genomic_DNA"/>
</dbReference>
<accession>A0A840KDW0</accession>
<sequence length="156" mass="18133">MFVAVISIISCEKSQPQPFTFDFTGKDFKEKELTMNDYPSIFTFSKLNDSLLIVEGSIFQGWKKESIRFSDTLELKNDFKVTDSTGYQTHQVLFYSKPKRVSFQLTISASKPKSFLKGKIDNTASEIPSENIFNYEGRLFIDDKKLKYFSEELWIK</sequence>
<keyword evidence="2" id="KW-1185">Reference proteome</keyword>
<comment type="caution">
    <text evidence="1">The sequence shown here is derived from an EMBL/GenBank/DDBJ whole genome shotgun (WGS) entry which is preliminary data.</text>
</comment>
<organism evidence="1 2">
    <name type="scientific">Chryseobacterium defluvii</name>
    <dbReference type="NCBI Taxonomy" id="160396"/>
    <lineage>
        <taxon>Bacteria</taxon>
        <taxon>Pseudomonadati</taxon>
        <taxon>Bacteroidota</taxon>
        <taxon>Flavobacteriia</taxon>
        <taxon>Flavobacteriales</taxon>
        <taxon>Weeksellaceae</taxon>
        <taxon>Chryseobacterium group</taxon>
        <taxon>Chryseobacterium</taxon>
    </lineage>
</organism>
<proteinExistence type="predicted"/>
<protein>
    <submittedName>
        <fullName evidence="1">Uncharacterized protein</fullName>
    </submittedName>
</protein>
<evidence type="ECO:0000313" key="2">
    <source>
        <dbReference type="Proteomes" id="UP000592180"/>
    </source>
</evidence>
<name>A0A840KDW0_9FLAO</name>
<dbReference type="RefSeq" id="WP_184185391.1">
    <property type="nucleotide sequence ID" value="NZ_JACHLE010000001.1"/>
</dbReference>
<reference evidence="1 2" key="1">
    <citation type="submission" date="2020-08" db="EMBL/GenBank/DDBJ databases">
        <title>Functional genomics of gut bacteria from endangered species of beetles.</title>
        <authorList>
            <person name="Carlos-Shanley C."/>
        </authorList>
    </citation>
    <scope>NUCLEOTIDE SEQUENCE [LARGE SCALE GENOMIC DNA]</scope>
    <source>
        <strain evidence="1 2">S00151</strain>
    </source>
</reference>
<gene>
    <name evidence="1" type="ORF">HNP38_001002</name>
</gene>
<evidence type="ECO:0000313" key="1">
    <source>
        <dbReference type="EMBL" id="MBB4805730.1"/>
    </source>
</evidence>
<dbReference type="AlphaFoldDB" id="A0A840KDW0"/>